<evidence type="ECO:0000313" key="3">
    <source>
        <dbReference type="Proteomes" id="UP001163882"/>
    </source>
</evidence>
<sequence length="461" mass="48461">MCPARNPLLRRRLTKMVTLSELARKLEKGEATSLSLVTQYLETIEKSDDPNSPVFLALDRDRALADAQRVDDLRAEGKSPSPLAGIPISIKALFDVEGLVTTAGSTVLKSAAPARQDAEIVKRLRAAGLIILGHTNMTEFAYSGLGINPHYGTPANPADPTTPRIPGGSSSGAAVSVARNMAAAAIGTDTGGSCRIPAALCGLTGFKPTASRVPLDGAYPLSKSLDSIGPIGASVECCALLDAIMAGDQPAAPDQVKPSKLKLAVLVNYVTDDVEAAVSHAFSVAIDRLADAGVTIEEIRLEDLDRLPELNARGGIVAHEALMVHQELLASSAELYDPRVSVRIEKALQQEPGEYERLLDIRQEMIKAANSATASYDAVIFPTTPFVAPTLAELEDEQAYGRANLLALRNPTVANFLDRCAVSIPIPVGGGMPVGMNLMGSHGGDRSLLGVAHSAEAILRG</sequence>
<proteinExistence type="predicted"/>
<dbReference type="NCBIfam" id="NF005460">
    <property type="entry name" value="PRK07056.1"/>
    <property type="match status" value="1"/>
</dbReference>
<organism evidence="2 3">
    <name type="scientific">Pelagibacterium flavum</name>
    <dbReference type="NCBI Taxonomy" id="2984530"/>
    <lineage>
        <taxon>Bacteria</taxon>
        <taxon>Pseudomonadati</taxon>
        <taxon>Pseudomonadota</taxon>
        <taxon>Alphaproteobacteria</taxon>
        <taxon>Hyphomicrobiales</taxon>
        <taxon>Devosiaceae</taxon>
        <taxon>Pelagibacterium</taxon>
    </lineage>
</organism>
<name>A0ABY6IQA1_9HYPH</name>
<dbReference type="PANTHER" id="PTHR11895:SF176">
    <property type="entry name" value="AMIDASE AMID-RELATED"/>
    <property type="match status" value="1"/>
</dbReference>
<dbReference type="Proteomes" id="UP001163882">
    <property type="component" value="Chromosome"/>
</dbReference>
<dbReference type="InterPro" id="IPR036928">
    <property type="entry name" value="AS_sf"/>
</dbReference>
<dbReference type="InterPro" id="IPR023631">
    <property type="entry name" value="Amidase_dom"/>
</dbReference>
<dbReference type="SUPFAM" id="SSF75304">
    <property type="entry name" value="Amidase signature (AS) enzymes"/>
    <property type="match status" value="1"/>
</dbReference>
<feature type="domain" description="Amidase" evidence="1">
    <location>
        <begin position="36"/>
        <end position="449"/>
    </location>
</feature>
<accession>A0ABY6IQA1</accession>
<gene>
    <name evidence="2" type="ORF">OF122_01835</name>
</gene>
<protein>
    <submittedName>
        <fullName evidence="2">Amidase</fullName>
    </submittedName>
</protein>
<reference evidence="2" key="1">
    <citation type="submission" date="2022-10" db="EMBL/GenBank/DDBJ databases">
        <title>YIM 151497 complete genome.</title>
        <authorList>
            <person name="Chen X."/>
        </authorList>
    </citation>
    <scope>NUCLEOTIDE SEQUENCE</scope>
    <source>
        <strain evidence="2">YIM 151497</strain>
    </source>
</reference>
<dbReference type="Pfam" id="PF01425">
    <property type="entry name" value="Amidase"/>
    <property type="match status" value="1"/>
</dbReference>
<dbReference type="EMBL" id="CP107716">
    <property type="protein sequence ID" value="UYQ72554.1"/>
    <property type="molecule type" value="Genomic_DNA"/>
</dbReference>
<evidence type="ECO:0000313" key="2">
    <source>
        <dbReference type="EMBL" id="UYQ72554.1"/>
    </source>
</evidence>
<dbReference type="InterPro" id="IPR000120">
    <property type="entry name" value="Amidase"/>
</dbReference>
<dbReference type="Gene3D" id="3.90.1300.10">
    <property type="entry name" value="Amidase signature (AS) domain"/>
    <property type="match status" value="1"/>
</dbReference>
<keyword evidence="3" id="KW-1185">Reference proteome</keyword>
<dbReference type="RefSeq" id="WP_264226182.1">
    <property type="nucleotide sequence ID" value="NZ_CP107716.1"/>
</dbReference>
<evidence type="ECO:0000259" key="1">
    <source>
        <dbReference type="Pfam" id="PF01425"/>
    </source>
</evidence>
<dbReference type="PANTHER" id="PTHR11895">
    <property type="entry name" value="TRANSAMIDASE"/>
    <property type="match status" value="1"/>
</dbReference>